<sequence>MDGGHDNKAIGTKKPEVHLKEIETAVKKAIAKVGI</sequence>
<organism evidence="1 2">
    <name type="scientific">Fusarium oxysporum</name>
    <name type="common">Fusarium vascular wilt</name>
    <dbReference type="NCBI Taxonomy" id="5507"/>
    <lineage>
        <taxon>Eukaryota</taxon>
        <taxon>Fungi</taxon>
        <taxon>Dikarya</taxon>
        <taxon>Ascomycota</taxon>
        <taxon>Pezizomycotina</taxon>
        <taxon>Sordariomycetes</taxon>
        <taxon>Hypocreomycetidae</taxon>
        <taxon>Hypocreales</taxon>
        <taxon>Nectriaceae</taxon>
        <taxon>Fusarium</taxon>
        <taxon>Fusarium oxysporum species complex</taxon>
    </lineage>
</organism>
<proteinExistence type="predicted"/>
<reference evidence="1 2" key="1">
    <citation type="journal article" date="2018" name="Sci. Rep.">
        <title>Characterisation of pathogen-specific regions and novel effector candidates in Fusarium oxysporum f. sp. cepae.</title>
        <authorList>
            <person name="Armitage A.D."/>
            <person name="Taylor A."/>
            <person name="Sobczyk M.K."/>
            <person name="Baxter L."/>
            <person name="Greenfield B.P."/>
            <person name="Bates H.J."/>
            <person name="Wilson F."/>
            <person name="Jackson A.C."/>
            <person name="Ott S."/>
            <person name="Harrison R.J."/>
            <person name="Clarkson J.P."/>
        </authorList>
    </citation>
    <scope>NUCLEOTIDE SEQUENCE [LARGE SCALE GENOMIC DNA]</scope>
    <source>
        <strain evidence="1 2">Fo_A28</strain>
    </source>
</reference>
<gene>
    <name evidence="1" type="ORF">BFJ68_g10792</name>
</gene>
<dbReference type="OrthoDB" id="10307468at2759"/>
<accession>A0A420PY40</accession>
<protein>
    <submittedName>
        <fullName evidence="1">Uncharacterized protein</fullName>
    </submittedName>
</protein>
<comment type="caution">
    <text evidence="1">The sequence shown here is derived from an EMBL/GenBank/DDBJ whole genome shotgun (WGS) entry which is preliminary data.</text>
</comment>
<dbReference type="Proteomes" id="UP000285860">
    <property type="component" value="Unassembled WGS sequence"/>
</dbReference>
<name>A0A420PY40_FUSOX</name>
<dbReference type="AlphaFoldDB" id="A0A420PY40"/>
<evidence type="ECO:0000313" key="1">
    <source>
        <dbReference type="EMBL" id="RKL04934.1"/>
    </source>
</evidence>
<dbReference type="EMBL" id="MRCY01000060">
    <property type="protein sequence ID" value="RKL04934.1"/>
    <property type="molecule type" value="Genomic_DNA"/>
</dbReference>
<evidence type="ECO:0000313" key="2">
    <source>
        <dbReference type="Proteomes" id="UP000285860"/>
    </source>
</evidence>